<evidence type="ECO:0000313" key="2">
    <source>
        <dbReference type="Proteomes" id="UP000178017"/>
    </source>
</evidence>
<dbReference type="EMBL" id="MFDO01000023">
    <property type="protein sequence ID" value="OGE65170.1"/>
    <property type="molecule type" value="Genomic_DNA"/>
</dbReference>
<dbReference type="AlphaFoldDB" id="A0A1F5MIQ8"/>
<gene>
    <name evidence="1" type="ORF">A3B49_01405</name>
</gene>
<name>A0A1F5MIQ8_9BACT</name>
<comment type="caution">
    <text evidence="1">The sequence shown here is derived from an EMBL/GenBank/DDBJ whole genome shotgun (WGS) entry which is preliminary data.</text>
</comment>
<accession>A0A1F5MIQ8</accession>
<sequence>MKRKKIINRLIHKAIPLWIVLWLVFNSTMVVAIAEYYIMKKNFNEYVVKLSKTTQSPEELVQILKQAVLPQSGYTLAVTWGDVGQQLLQSGVIDQGKYKELFSGDTVSLNHMRYLENKSSDQMVINEENSRFMVNTLWALGLVNKSKILDEGSMQIYGKGDVMNFASTGGWNLGTKATNQVYSSTKIIELTPEQEIQVQKIARNVYRPCCGNHSEFPDCNHGMAALGYIQLAVKQGVTEDRIYKDILALNSFWFPQNYIELAAYFNKEGKEWKDIDAKLALSADYSSAQGAQKIKQSIQNIPGLNNSGGSCGT</sequence>
<proteinExistence type="predicted"/>
<reference evidence="1 2" key="1">
    <citation type="journal article" date="2016" name="Nat. Commun.">
        <title>Thousands of microbial genomes shed light on interconnected biogeochemical processes in an aquifer system.</title>
        <authorList>
            <person name="Anantharaman K."/>
            <person name="Brown C.T."/>
            <person name="Hug L.A."/>
            <person name="Sharon I."/>
            <person name="Castelle C.J."/>
            <person name="Probst A.J."/>
            <person name="Thomas B.C."/>
            <person name="Singh A."/>
            <person name="Wilkins M.J."/>
            <person name="Karaoz U."/>
            <person name="Brodie E.L."/>
            <person name="Williams K.H."/>
            <person name="Hubbard S.S."/>
            <person name="Banfield J.F."/>
        </authorList>
    </citation>
    <scope>NUCLEOTIDE SEQUENCE [LARGE SCALE GENOMIC DNA]</scope>
</reference>
<evidence type="ECO:0000313" key="1">
    <source>
        <dbReference type="EMBL" id="OGE65170.1"/>
    </source>
</evidence>
<protein>
    <submittedName>
        <fullName evidence="1">Uncharacterized protein</fullName>
    </submittedName>
</protein>
<dbReference type="Proteomes" id="UP000178017">
    <property type="component" value="Unassembled WGS sequence"/>
</dbReference>
<organism evidence="1 2">
    <name type="scientific">Candidatus Daviesbacteria bacterium RIFCSPLOWO2_01_FULL_40_24</name>
    <dbReference type="NCBI Taxonomy" id="1797787"/>
    <lineage>
        <taxon>Bacteria</taxon>
        <taxon>Candidatus Daviesiibacteriota</taxon>
    </lineage>
</organism>